<evidence type="ECO:0000313" key="2">
    <source>
        <dbReference type="Proteomes" id="UP000887566"/>
    </source>
</evidence>
<dbReference type="Proteomes" id="UP000887566">
    <property type="component" value="Unplaced"/>
</dbReference>
<evidence type="ECO:0000313" key="3">
    <source>
        <dbReference type="WBParaSite" id="PSAMB.scaffold1340size48625.g12507.t1"/>
    </source>
</evidence>
<organism evidence="2 3">
    <name type="scientific">Plectus sambesii</name>
    <dbReference type="NCBI Taxonomy" id="2011161"/>
    <lineage>
        <taxon>Eukaryota</taxon>
        <taxon>Metazoa</taxon>
        <taxon>Ecdysozoa</taxon>
        <taxon>Nematoda</taxon>
        <taxon>Chromadorea</taxon>
        <taxon>Plectida</taxon>
        <taxon>Plectina</taxon>
        <taxon>Plectoidea</taxon>
        <taxon>Plectidae</taxon>
        <taxon>Plectus</taxon>
    </lineage>
</organism>
<accession>A0A914UXF9</accession>
<proteinExistence type="predicted"/>
<dbReference type="WBParaSite" id="PSAMB.scaffold1340size48625.g12507.t1">
    <property type="protein sequence ID" value="PSAMB.scaffold1340size48625.g12507.t1"/>
    <property type="gene ID" value="PSAMB.scaffold1340size48625.g12507"/>
</dbReference>
<evidence type="ECO:0000256" key="1">
    <source>
        <dbReference type="SAM" id="MobiDB-lite"/>
    </source>
</evidence>
<feature type="compositionally biased region" description="Basic residues" evidence="1">
    <location>
        <begin position="19"/>
        <end position="38"/>
    </location>
</feature>
<feature type="region of interest" description="Disordered" evidence="1">
    <location>
        <begin position="1"/>
        <end position="41"/>
    </location>
</feature>
<dbReference type="AlphaFoldDB" id="A0A914UXF9"/>
<keyword evidence="2" id="KW-1185">Reference proteome</keyword>
<name>A0A914UXF9_9BILA</name>
<sequence>MVKSSEEETLSNSNDYNNAKKKRRRRSSVRKPSIKRRSSYGTTDAVGEDEFRAYIKVLLSHVLDRKLLQKIATRETVFDVEKMRALEVVDDKNQKLMKFIKEKGRMADVIADICQRYTVRVQIAVKPSTNNVDPSTMMHKCMQCHLTNSKPSSVRWKYIFEGFQYDKDTLLYKDGDSAHPMCQIATLKCSYEELTDEELVNIASSDKSWISVSE</sequence>
<reference evidence="3" key="1">
    <citation type="submission" date="2022-11" db="UniProtKB">
        <authorList>
            <consortium name="WormBaseParasite"/>
        </authorList>
    </citation>
    <scope>IDENTIFICATION</scope>
</reference>
<protein>
    <submittedName>
        <fullName evidence="3">Uncharacterized protein</fullName>
    </submittedName>
</protein>